<evidence type="ECO:0000313" key="1">
    <source>
        <dbReference type="EMBL" id="KAJ9552117.1"/>
    </source>
</evidence>
<dbReference type="Proteomes" id="UP001172457">
    <property type="component" value="Chromosome 4"/>
</dbReference>
<dbReference type="EMBL" id="JARYMX010000004">
    <property type="protein sequence ID" value="KAJ9552117.1"/>
    <property type="molecule type" value="Genomic_DNA"/>
</dbReference>
<gene>
    <name evidence="1" type="ORF">OSB04_016162</name>
</gene>
<proteinExistence type="predicted"/>
<protein>
    <submittedName>
        <fullName evidence="1">Uncharacterized protein</fullName>
    </submittedName>
</protein>
<keyword evidence="2" id="KW-1185">Reference proteome</keyword>
<reference evidence="1" key="1">
    <citation type="submission" date="2023-03" db="EMBL/GenBank/DDBJ databases">
        <title>Chromosome-scale reference genome and RAD-based genetic map of yellow starthistle (Centaurea solstitialis) reveal putative structural variation and QTLs associated with invader traits.</title>
        <authorList>
            <person name="Reatini B."/>
            <person name="Cang F.A."/>
            <person name="Jiang Q."/>
            <person name="Mckibben M.T.W."/>
            <person name="Barker M.S."/>
            <person name="Rieseberg L.H."/>
            <person name="Dlugosch K.M."/>
        </authorList>
    </citation>
    <scope>NUCLEOTIDE SEQUENCE</scope>
    <source>
        <strain evidence="1">CAN-66</strain>
        <tissue evidence="1">Leaf</tissue>
    </source>
</reference>
<dbReference type="AlphaFoldDB" id="A0AA38TIK5"/>
<organism evidence="1 2">
    <name type="scientific">Centaurea solstitialis</name>
    <name type="common">yellow star-thistle</name>
    <dbReference type="NCBI Taxonomy" id="347529"/>
    <lineage>
        <taxon>Eukaryota</taxon>
        <taxon>Viridiplantae</taxon>
        <taxon>Streptophyta</taxon>
        <taxon>Embryophyta</taxon>
        <taxon>Tracheophyta</taxon>
        <taxon>Spermatophyta</taxon>
        <taxon>Magnoliopsida</taxon>
        <taxon>eudicotyledons</taxon>
        <taxon>Gunneridae</taxon>
        <taxon>Pentapetalae</taxon>
        <taxon>asterids</taxon>
        <taxon>campanulids</taxon>
        <taxon>Asterales</taxon>
        <taxon>Asteraceae</taxon>
        <taxon>Carduoideae</taxon>
        <taxon>Cardueae</taxon>
        <taxon>Centaureinae</taxon>
        <taxon>Centaurea</taxon>
    </lineage>
</organism>
<evidence type="ECO:0000313" key="2">
    <source>
        <dbReference type="Proteomes" id="UP001172457"/>
    </source>
</evidence>
<comment type="caution">
    <text evidence="1">The sequence shown here is derived from an EMBL/GenBank/DDBJ whole genome shotgun (WGS) entry which is preliminary data.</text>
</comment>
<accession>A0AA38TIK5</accession>
<name>A0AA38TIK5_9ASTR</name>
<sequence length="509" mass="57790">MEPWGRRFNFTSSLGRQQTNNTTSLLLPLPCRRLTRHRRLPSNTSATVIGAAVDHRCTTDISRSAFFFFRPSSLPPNSPPSPTNSYEHHHRRCSCRPLRSAHHHCTIVDCANHHYTIEISSSADHHCITEIWGNHIFSKPPIPYDARDYGDWDGDFGNVTKRQQRMRQWRQNPTASYDDNVSFDDFGGVRGPIVLDFESSSVRRPSTDEDFGNLFGSYKRPRFLPDDRYDCLFRQLGSVETQGECSVAAVSKRMSYCDMDLLPYSHANVNVLEAGQESHIVAQDSSFVSGHKKGQVVLDFESSSVLMSSADGHVSSNVSQHTRGDGILPYRHADVYGIGIESHTTAHNFSFVSDQYNQQSGAVDTQGESYTEFVTHKKRRSGVQKQYGKRRATGRRMLGQTAVTDDAGSSNASSRGDCQWPCDHCKAKFWYAERLKRYSKDQRPHYNKCCSRESLSWRRKRASLTHQTTSWRSDYNQMFSMTSFGAHVHESINNGRGPYVFKLTLGKII</sequence>